<sequence>MIKYKMSLRVKRSNRKFSGIVRLIRRDELPQLLALYHHLNPVDAPLPADDVLQSIWDKILHDPRLYYVVADLANQLVATCNLTIVPNLTRGARPYGIIENVVTHPDYRRQGLGTQVLHYALALAWEQQCYKVMLLSGSKREETLHFYEKVGFKRRLKTGFIALPPEEL</sequence>
<dbReference type="PROSITE" id="PS51186">
    <property type="entry name" value="GNAT"/>
    <property type="match status" value="1"/>
</dbReference>
<accession>A0ABN6Q2J1</accession>
<protein>
    <submittedName>
        <fullName evidence="2">N-acetyltransferase</fullName>
    </submittedName>
</protein>
<dbReference type="EMBL" id="AP025732">
    <property type="protein sequence ID" value="BDI15573.1"/>
    <property type="molecule type" value="Genomic_DNA"/>
</dbReference>
<gene>
    <name evidence="2" type="ORF">ANSO36C_13750</name>
</gene>
<dbReference type="Proteomes" id="UP001055453">
    <property type="component" value="Chromosome"/>
</dbReference>
<organism evidence="2 3">
    <name type="scientific">Nostoc cf. commune SO-36</name>
    <dbReference type="NCBI Taxonomy" id="449208"/>
    <lineage>
        <taxon>Bacteria</taxon>
        <taxon>Bacillati</taxon>
        <taxon>Cyanobacteriota</taxon>
        <taxon>Cyanophyceae</taxon>
        <taxon>Nostocales</taxon>
        <taxon>Nostocaceae</taxon>
        <taxon>Nostoc</taxon>
    </lineage>
</organism>
<proteinExistence type="predicted"/>
<evidence type="ECO:0000259" key="1">
    <source>
        <dbReference type="PROSITE" id="PS51186"/>
    </source>
</evidence>
<dbReference type="InterPro" id="IPR016181">
    <property type="entry name" value="Acyl_CoA_acyltransferase"/>
</dbReference>
<dbReference type="Pfam" id="PF00583">
    <property type="entry name" value="Acetyltransf_1"/>
    <property type="match status" value="1"/>
</dbReference>
<dbReference type="PANTHER" id="PTHR13355:SF15">
    <property type="entry name" value="GCN5-RELATED N-ACETYLTRANSFERASE 3, CHLOROPLASTIC"/>
    <property type="match status" value="1"/>
</dbReference>
<dbReference type="CDD" id="cd04301">
    <property type="entry name" value="NAT_SF"/>
    <property type="match status" value="1"/>
</dbReference>
<dbReference type="PANTHER" id="PTHR13355">
    <property type="entry name" value="GLUCOSAMINE 6-PHOSPHATE N-ACETYLTRANSFERASE"/>
    <property type="match status" value="1"/>
</dbReference>
<dbReference type="SUPFAM" id="SSF55729">
    <property type="entry name" value="Acyl-CoA N-acyltransferases (Nat)"/>
    <property type="match status" value="1"/>
</dbReference>
<reference evidence="2" key="1">
    <citation type="submission" date="2022-04" db="EMBL/GenBank/DDBJ databases">
        <title>Complete genome sequence of a cyanobacterium, Nostoc sp. SO-36, isolated in Antarctica.</title>
        <authorList>
            <person name="Kanesaki Y."/>
            <person name="Effendi D."/>
            <person name="Sakamoto T."/>
            <person name="Ohtani S."/>
            <person name="Awai K."/>
        </authorList>
    </citation>
    <scope>NUCLEOTIDE SEQUENCE</scope>
    <source>
        <strain evidence="2">SO-36</strain>
    </source>
</reference>
<dbReference type="InterPro" id="IPR039143">
    <property type="entry name" value="GNPNAT1-like"/>
</dbReference>
<feature type="domain" description="N-acetyltransferase" evidence="1">
    <location>
        <begin position="19"/>
        <end position="168"/>
    </location>
</feature>
<evidence type="ECO:0000313" key="3">
    <source>
        <dbReference type="Proteomes" id="UP001055453"/>
    </source>
</evidence>
<dbReference type="Gene3D" id="3.40.630.30">
    <property type="match status" value="1"/>
</dbReference>
<keyword evidence="3" id="KW-1185">Reference proteome</keyword>
<name>A0ABN6Q2J1_NOSCO</name>
<dbReference type="RefSeq" id="WP_251958918.1">
    <property type="nucleotide sequence ID" value="NZ_AP025732.1"/>
</dbReference>
<evidence type="ECO:0000313" key="2">
    <source>
        <dbReference type="EMBL" id="BDI15573.1"/>
    </source>
</evidence>
<dbReference type="InterPro" id="IPR000182">
    <property type="entry name" value="GNAT_dom"/>
</dbReference>